<sequence>MENIKSMIKKIMDTVYPNYELLDKNITPLKSGWAGSVYAFSIYVRNNNNRERKDYIIKLYSGNKKGAEGIEKESQALKFLAESGYNVPEYVGHDTLMNEFEYPFMVMEQIKGKMFWDIYQEAETEQKKDMVITFSRLLYDLHKKDIKITKIDTMEEEPIKLIDNELEEIKEILDSYSIEKLRPIYLWLENEKDTVGDLSPSILHRDYHPWNIIIDQRNQPYVIDWVWGIGDYRFDIAWTICLLERGGFDSFAEEALTAYRELLGKEIKNFDYFKVLSTLRWLLNVSVSLISGENLREGERQAFSEFLKMPVRKACETFNEIMNTEIRYTL</sequence>
<dbReference type="Pfam" id="PF01636">
    <property type="entry name" value="APH"/>
    <property type="match status" value="1"/>
</dbReference>
<accession>A0A1M6Q862</accession>
<dbReference type="InterPro" id="IPR011009">
    <property type="entry name" value="Kinase-like_dom_sf"/>
</dbReference>
<evidence type="ECO:0000313" key="2">
    <source>
        <dbReference type="EMBL" id="SHK16273.1"/>
    </source>
</evidence>
<dbReference type="PROSITE" id="PS50011">
    <property type="entry name" value="PROTEIN_KINASE_DOM"/>
    <property type="match status" value="1"/>
</dbReference>
<dbReference type="InterPro" id="IPR051678">
    <property type="entry name" value="AGP_Transferase"/>
</dbReference>
<proteinExistence type="predicted"/>
<keyword evidence="2" id="KW-0808">Transferase</keyword>
<evidence type="ECO:0000259" key="1">
    <source>
        <dbReference type="PROSITE" id="PS50011"/>
    </source>
</evidence>
<evidence type="ECO:0000313" key="3">
    <source>
        <dbReference type="Proteomes" id="UP000184386"/>
    </source>
</evidence>
<dbReference type="Proteomes" id="UP000184386">
    <property type="component" value="Unassembled WGS sequence"/>
</dbReference>
<gene>
    <name evidence="2" type="ORF">SAMN02745136_01900</name>
</gene>
<dbReference type="SUPFAM" id="SSF56112">
    <property type="entry name" value="Protein kinase-like (PK-like)"/>
    <property type="match status" value="1"/>
</dbReference>
<dbReference type="GO" id="GO:0004672">
    <property type="term" value="F:protein kinase activity"/>
    <property type="evidence" value="ECO:0007669"/>
    <property type="project" value="InterPro"/>
</dbReference>
<name>A0A1M6Q862_9FIRM</name>
<dbReference type="EMBL" id="FRAC01000009">
    <property type="protein sequence ID" value="SHK16273.1"/>
    <property type="molecule type" value="Genomic_DNA"/>
</dbReference>
<dbReference type="STRING" id="1121322.SAMN02745136_01900"/>
<dbReference type="AlphaFoldDB" id="A0A1M6Q862"/>
<dbReference type="GO" id="GO:0005524">
    <property type="term" value="F:ATP binding"/>
    <property type="evidence" value="ECO:0007669"/>
    <property type="project" value="InterPro"/>
</dbReference>
<dbReference type="OrthoDB" id="9800774at2"/>
<keyword evidence="3" id="KW-1185">Reference proteome</keyword>
<feature type="domain" description="Protein kinase" evidence="1">
    <location>
        <begin position="23"/>
        <end position="330"/>
    </location>
</feature>
<dbReference type="Gene3D" id="3.90.1200.10">
    <property type="match status" value="1"/>
</dbReference>
<organism evidence="2 3">
    <name type="scientific">Anaerocolumna jejuensis DSM 15929</name>
    <dbReference type="NCBI Taxonomy" id="1121322"/>
    <lineage>
        <taxon>Bacteria</taxon>
        <taxon>Bacillati</taxon>
        <taxon>Bacillota</taxon>
        <taxon>Clostridia</taxon>
        <taxon>Lachnospirales</taxon>
        <taxon>Lachnospiraceae</taxon>
        <taxon>Anaerocolumna</taxon>
    </lineage>
</organism>
<protein>
    <submittedName>
        <fullName evidence="2">Phosphotransferase enzyme family protein</fullName>
    </submittedName>
</protein>
<dbReference type="RefSeq" id="WP_073275130.1">
    <property type="nucleotide sequence ID" value="NZ_FRAC01000009.1"/>
</dbReference>
<reference evidence="2 3" key="1">
    <citation type="submission" date="2016-11" db="EMBL/GenBank/DDBJ databases">
        <authorList>
            <person name="Jaros S."/>
            <person name="Januszkiewicz K."/>
            <person name="Wedrychowicz H."/>
        </authorList>
    </citation>
    <scope>NUCLEOTIDE SEQUENCE [LARGE SCALE GENOMIC DNA]</scope>
    <source>
        <strain evidence="2 3">DSM 15929</strain>
    </source>
</reference>
<dbReference type="Gene3D" id="3.30.200.20">
    <property type="entry name" value="Phosphorylase Kinase, domain 1"/>
    <property type="match status" value="1"/>
</dbReference>
<dbReference type="InterPro" id="IPR002575">
    <property type="entry name" value="Aminoglycoside_PTrfase"/>
</dbReference>
<dbReference type="InterPro" id="IPR000719">
    <property type="entry name" value="Prot_kinase_dom"/>
</dbReference>
<dbReference type="PANTHER" id="PTHR21310">
    <property type="entry name" value="AMINOGLYCOSIDE PHOSPHOTRANSFERASE-RELATED-RELATED"/>
    <property type="match status" value="1"/>
</dbReference>